<proteinExistence type="predicted"/>
<dbReference type="EMBL" id="VUJU01008745">
    <property type="protein sequence ID" value="KAF0726397.1"/>
    <property type="molecule type" value="Genomic_DNA"/>
</dbReference>
<evidence type="ECO:0000256" key="1">
    <source>
        <dbReference type="SAM" id="MobiDB-lite"/>
    </source>
</evidence>
<name>A0A6G0WGY6_APHCR</name>
<evidence type="ECO:0000313" key="3">
    <source>
        <dbReference type="Proteomes" id="UP000478052"/>
    </source>
</evidence>
<sequence length="291" mass="33190">VDDHLSKAIGSENTNIPIPGDKKITSPDVRDIINNIDPNRIQFSEENRFCVISDTPPLIIFYNMLKQHNTPLEPEGVYQAIADMKAYCINNDITAFSTIKLDGHSSLTNYLRIRTMFKIKPHIFLKELSAVIGHEQHNNSAALHPDEIPNCLLIHIDLANRNLLQTFTAEEILNMTRTLNHFTHDVTKDQRPLTKPLCLQCRGRRIFSTIKIQYAVMDFEFTNLGRDNLILISGALMGQHSPGLVTKLEGRALVLKENRVVTPEEWKNMVHHLVKIFKNKPQTLYPVLAQI</sequence>
<reference evidence="2 3" key="1">
    <citation type="submission" date="2019-08" db="EMBL/GenBank/DDBJ databases">
        <title>Whole genome of Aphis craccivora.</title>
        <authorList>
            <person name="Voronova N.V."/>
            <person name="Shulinski R.S."/>
            <person name="Bandarenka Y.V."/>
            <person name="Zhorov D.G."/>
            <person name="Warner D."/>
        </authorList>
    </citation>
    <scope>NUCLEOTIDE SEQUENCE [LARGE SCALE GENOMIC DNA]</scope>
    <source>
        <strain evidence="2">180601</strain>
        <tissue evidence="2">Whole Body</tissue>
    </source>
</reference>
<organism evidence="2 3">
    <name type="scientific">Aphis craccivora</name>
    <name type="common">Cowpea aphid</name>
    <dbReference type="NCBI Taxonomy" id="307492"/>
    <lineage>
        <taxon>Eukaryota</taxon>
        <taxon>Metazoa</taxon>
        <taxon>Ecdysozoa</taxon>
        <taxon>Arthropoda</taxon>
        <taxon>Hexapoda</taxon>
        <taxon>Insecta</taxon>
        <taxon>Pterygota</taxon>
        <taxon>Neoptera</taxon>
        <taxon>Paraneoptera</taxon>
        <taxon>Hemiptera</taxon>
        <taxon>Sternorrhyncha</taxon>
        <taxon>Aphidomorpha</taxon>
        <taxon>Aphidoidea</taxon>
        <taxon>Aphididae</taxon>
        <taxon>Aphidini</taxon>
        <taxon>Aphis</taxon>
        <taxon>Aphis</taxon>
    </lineage>
</organism>
<feature type="non-terminal residue" evidence="2">
    <location>
        <position position="1"/>
    </location>
</feature>
<feature type="region of interest" description="Disordered" evidence="1">
    <location>
        <begin position="1"/>
        <end position="21"/>
    </location>
</feature>
<dbReference type="AlphaFoldDB" id="A0A6G0WGY6"/>
<comment type="caution">
    <text evidence="2">The sequence shown here is derived from an EMBL/GenBank/DDBJ whole genome shotgun (WGS) entry which is preliminary data.</text>
</comment>
<feature type="non-terminal residue" evidence="2">
    <location>
        <position position="291"/>
    </location>
</feature>
<gene>
    <name evidence="2" type="ORF">FWK35_00034888</name>
</gene>
<accession>A0A6G0WGY6</accession>
<dbReference type="Proteomes" id="UP000478052">
    <property type="component" value="Unassembled WGS sequence"/>
</dbReference>
<evidence type="ECO:0000313" key="2">
    <source>
        <dbReference type="EMBL" id="KAF0726397.1"/>
    </source>
</evidence>
<protein>
    <submittedName>
        <fullName evidence="2">Uncharacterized protein</fullName>
    </submittedName>
</protein>
<keyword evidence="3" id="KW-1185">Reference proteome</keyword>